<gene>
    <name evidence="1" type="ORF">AB1471_00710</name>
</gene>
<sequence>MTAETMRNLCSTRNEHFFLGWLIIDLKGILKEVMYVEVYSIDKLHALISNDRV</sequence>
<organism evidence="1 2">
    <name type="scientific">Jeotgalibacillus marinus</name>
    <dbReference type="NCBI Taxonomy" id="86667"/>
    <lineage>
        <taxon>Bacteria</taxon>
        <taxon>Bacillati</taxon>
        <taxon>Bacillota</taxon>
        <taxon>Bacilli</taxon>
        <taxon>Bacillales</taxon>
        <taxon>Caryophanaceae</taxon>
        <taxon>Jeotgalibacillus</taxon>
    </lineage>
</organism>
<evidence type="ECO:0000313" key="2">
    <source>
        <dbReference type="Proteomes" id="UP001556040"/>
    </source>
</evidence>
<name>A0ABV3PYZ5_9BACL</name>
<proteinExistence type="predicted"/>
<keyword evidence="2" id="KW-1185">Reference proteome</keyword>
<comment type="caution">
    <text evidence="1">The sequence shown here is derived from an EMBL/GenBank/DDBJ whole genome shotgun (WGS) entry which is preliminary data.</text>
</comment>
<dbReference type="RefSeq" id="WP_367777596.1">
    <property type="nucleotide sequence ID" value="NZ_JBFMIA010000001.1"/>
</dbReference>
<accession>A0ABV3PYZ5</accession>
<dbReference type="EMBL" id="JBFMIA010000001">
    <property type="protein sequence ID" value="MEW9500317.1"/>
    <property type="molecule type" value="Genomic_DNA"/>
</dbReference>
<protein>
    <submittedName>
        <fullName evidence="1">Uncharacterized protein</fullName>
    </submittedName>
</protein>
<evidence type="ECO:0000313" key="1">
    <source>
        <dbReference type="EMBL" id="MEW9500317.1"/>
    </source>
</evidence>
<dbReference type="Proteomes" id="UP001556040">
    <property type="component" value="Unassembled WGS sequence"/>
</dbReference>
<reference evidence="1 2" key="1">
    <citation type="journal article" date="1979" name="Int. J. Syst. Evol. Microbiol.">
        <title>Bacillus globisporus subsp. marinus subsp. nov.</title>
        <authorList>
            <person name="Liu H."/>
        </authorList>
    </citation>
    <scope>NUCLEOTIDE SEQUENCE [LARGE SCALE GENOMIC DNA]</scope>
    <source>
        <strain evidence="1 2">DSM 1297</strain>
    </source>
</reference>